<evidence type="ECO:0000313" key="3">
    <source>
        <dbReference type="Proteomes" id="UP000326553"/>
    </source>
</evidence>
<dbReference type="AlphaFoldDB" id="A0A5J6HKI3"/>
<name>A0A5J6HKI3_STRAD</name>
<feature type="compositionally biased region" description="Low complexity" evidence="1">
    <location>
        <begin position="114"/>
        <end position="133"/>
    </location>
</feature>
<accession>A0A5J6HKI3</accession>
<organism evidence="2 3">
    <name type="scientific">Streptomyces alboniger</name>
    <dbReference type="NCBI Taxonomy" id="132473"/>
    <lineage>
        <taxon>Bacteria</taxon>
        <taxon>Bacillati</taxon>
        <taxon>Actinomycetota</taxon>
        <taxon>Actinomycetes</taxon>
        <taxon>Kitasatosporales</taxon>
        <taxon>Streptomycetaceae</taxon>
        <taxon>Streptomyces</taxon>
        <taxon>Streptomyces aurantiacus group</taxon>
    </lineage>
</organism>
<feature type="compositionally biased region" description="Basic and acidic residues" evidence="1">
    <location>
        <begin position="146"/>
        <end position="155"/>
    </location>
</feature>
<evidence type="ECO:0000256" key="1">
    <source>
        <dbReference type="SAM" id="MobiDB-lite"/>
    </source>
</evidence>
<gene>
    <name evidence="2" type="ORF">CP975_17045</name>
</gene>
<dbReference type="OrthoDB" id="4332164at2"/>
<dbReference type="PROSITE" id="PS51257">
    <property type="entry name" value="PROKAR_LIPOPROTEIN"/>
    <property type="match status" value="1"/>
</dbReference>
<keyword evidence="3" id="KW-1185">Reference proteome</keyword>
<protein>
    <submittedName>
        <fullName evidence="2">Uncharacterized protein</fullName>
    </submittedName>
</protein>
<sequence length="242" mass="24280">MRRGVRNVLGASVAVACLGGLLAECGGESGGGYVASGVPDSSPDRAAGPTGDVRLIPLDGSGGKGDSEGKSPADSGSSAPDAGAGRPGGAPEAPDTTEAPRSPGTAKAPRTPQAPEAPETSEAPEAGSSGEPSPSDPGPAGPAELRVGDPERAPADKRWCEKVTVTFRNTGGSPVRSGAVTFGTHIIGALGIDWGTVESTVPLPVPIASGGERRKTWLVCVDAWRVPLGMRVETREVSTKWT</sequence>
<feature type="region of interest" description="Disordered" evidence="1">
    <location>
        <begin position="36"/>
        <end position="155"/>
    </location>
</feature>
<reference evidence="2 3" key="1">
    <citation type="submission" date="2017-09" db="EMBL/GenBank/DDBJ databases">
        <authorList>
            <person name="Lee N."/>
            <person name="Cho B.-K."/>
        </authorList>
    </citation>
    <scope>NUCLEOTIDE SEQUENCE [LARGE SCALE GENOMIC DNA]</scope>
    <source>
        <strain evidence="2 3">ATCC 12461</strain>
    </source>
</reference>
<dbReference type="EMBL" id="CP023695">
    <property type="protein sequence ID" value="QEV18963.1"/>
    <property type="molecule type" value="Genomic_DNA"/>
</dbReference>
<dbReference type="KEGG" id="salw:CP975_17045"/>
<evidence type="ECO:0000313" key="2">
    <source>
        <dbReference type="EMBL" id="QEV18963.1"/>
    </source>
</evidence>
<proteinExistence type="predicted"/>
<dbReference type="Proteomes" id="UP000326553">
    <property type="component" value="Chromosome"/>
</dbReference>
<feature type="compositionally biased region" description="Low complexity" evidence="1">
    <location>
        <begin position="72"/>
        <end position="94"/>
    </location>
</feature>